<dbReference type="RefSeq" id="WP_395536014.1">
    <property type="nucleotide sequence ID" value="NZ_CP166302.1"/>
</dbReference>
<dbReference type="EMBL" id="JBGFTR010000009">
    <property type="protein sequence ID" value="MFH7565137.1"/>
    <property type="molecule type" value="Genomic_DNA"/>
</dbReference>
<reference evidence="3 4" key="1">
    <citation type="submission" date="2024-08" db="EMBL/GenBank/DDBJ databases">
        <title>Oceanimonas smirnovii Genome sequencing and assembly.</title>
        <authorList>
            <person name="Tang B."/>
        </authorList>
    </citation>
    <scope>NUCLEOTIDE SEQUENCE [LARGE SCALE GENOMIC DNA]</scope>
    <source>
        <strain evidence="3 4">OS2020-119</strain>
    </source>
</reference>
<dbReference type="InterPro" id="IPR002491">
    <property type="entry name" value="ABC_transptr_periplasmic_BD"/>
</dbReference>
<protein>
    <submittedName>
        <fullName evidence="3">Hemin ABC transporter substrate-binding protein</fullName>
    </submittedName>
</protein>
<dbReference type="SUPFAM" id="SSF53807">
    <property type="entry name" value="Helical backbone' metal receptor"/>
    <property type="match status" value="1"/>
</dbReference>
<evidence type="ECO:0000256" key="1">
    <source>
        <dbReference type="SAM" id="SignalP"/>
    </source>
</evidence>
<evidence type="ECO:0000259" key="2">
    <source>
        <dbReference type="PROSITE" id="PS50983"/>
    </source>
</evidence>
<accession>A0ABW7P0Y6</accession>
<feature type="chain" id="PRO_5047385096" evidence="1">
    <location>
        <begin position="19"/>
        <end position="274"/>
    </location>
</feature>
<dbReference type="PROSITE" id="PS50983">
    <property type="entry name" value="FE_B12_PBP"/>
    <property type="match status" value="1"/>
</dbReference>
<dbReference type="PANTHER" id="PTHR30535:SF4">
    <property type="entry name" value="HEMIN-BINDING PERIPLASMIC PROTEIN HMUT"/>
    <property type="match status" value="1"/>
</dbReference>
<keyword evidence="1" id="KW-0732">Signal</keyword>
<feature type="domain" description="Fe/B12 periplasmic-binding" evidence="2">
    <location>
        <begin position="22"/>
        <end position="274"/>
    </location>
</feature>
<evidence type="ECO:0000313" key="4">
    <source>
        <dbReference type="Proteomes" id="UP001610706"/>
    </source>
</evidence>
<gene>
    <name evidence="3" type="ORF">AB9R89_07350</name>
</gene>
<dbReference type="PANTHER" id="PTHR30535">
    <property type="entry name" value="VITAMIN B12-BINDING PROTEIN"/>
    <property type="match status" value="1"/>
</dbReference>
<name>A0ABW7P0Y6_9GAMM</name>
<dbReference type="Proteomes" id="UP001610706">
    <property type="component" value="Unassembled WGS sequence"/>
</dbReference>
<feature type="signal peptide" evidence="1">
    <location>
        <begin position="1"/>
        <end position="18"/>
    </location>
</feature>
<evidence type="ECO:0000313" key="3">
    <source>
        <dbReference type="EMBL" id="MFH7565137.1"/>
    </source>
</evidence>
<comment type="caution">
    <text evidence="3">The sequence shown here is derived from an EMBL/GenBank/DDBJ whole genome shotgun (WGS) entry which is preliminary data.</text>
</comment>
<dbReference type="Pfam" id="PF01497">
    <property type="entry name" value="Peripla_BP_2"/>
    <property type="match status" value="1"/>
</dbReference>
<sequence>MKALLLAPLLLLAGTAAADSERVLSAGSSVTELILALNAKDQLVATDSTSVLPEGLTLPRLGYHRQLSAEGMLSAEPDLVVGSAEMGPDDALALVTRAGVTVEKLPEALTVEALQHNITRLGELLDRQADAGALHQQVQQQAEALKQGANGKSAVFLLLGDGNNIQVAGRNSLADSLITLAGGSNPATDLDGYKPIAIEALVTMQPEVILVSRRHLDQQGTTAELLRRFPLLAQTPAAKQNAIVAINGRALIGGLGLSTLSEAERLHREWFAKP</sequence>
<dbReference type="InterPro" id="IPR050902">
    <property type="entry name" value="ABC_Transporter_SBP"/>
</dbReference>
<proteinExistence type="predicted"/>
<dbReference type="Gene3D" id="3.40.50.1980">
    <property type="entry name" value="Nitrogenase molybdenum iron protein domain"/>
    <property type="match status" value="2"/>
</dbReference>
<keyword evidence="4" id="KW-1185">Reference proteome</keyword>
<organism evidence="3 4">
    <name type="scientific">Oceanimonas smirnovii</name>
    <dbReference type="NCBI Taxonomy" id="264574"/>
    <lineage>
        <taxon>Bacteria</taxon>
        <taxon>Pseudomonadati</taxon>
        <taxon>Pseudomonadota</taxon>
        <taxon>Gammaproteobacteria</taxon>
        <taxon>Aeromonadales</taxon>
        <taxon>Aeromonadaceae</taxon>
        <taxon>Oceanimonas</taxon>
    </lineage>
</organism>